<comment type="caution">
    <text evidence="1">The sequence shown here is derived from an EMBL/GenBank/DDBJ whole genome shotgun (WGS) entry which is preliminary data.</text>
</comment>
<proteinExistence type="predicted"/>
<organism evidence="1 2">
    <name type="scientific">Trichonephila clavata</name>
    <name type="common">Joro spider</name>
    <name type="synonym">Nephila clavata</name>
    <dbReference type="NCBI Taxonomy" id="2740835"/>
    <lineage>
        <taxon>Eukaryota</taxon>
        <taxon>Metazoa</taxon>
        <taxon>Ecdysozoa</taxon>
        <taxon>Arthropoda</taxon>
        <taxon>Chelicerata</taxon>
        <taxon>Arachnida</taxon>
        <taxon>Araneae</taxon>
        <taxon>Araneomorphae</taxon>
        <taxon>Entelegynae</taxon>
        <taxon>Araneoidea</taxon>
        <taxon>Nephilidae</taxon>
        <taxon>Trichonephila</taxon>
    </lineage>
</organism>
<name>A0A8X6FWQ9_TRICU</name>
<evidence type="ECO:0000313" key="2">
    <source>
        <dbReference type="Proteomes" id="UP000887116"/>
    </source>
</evidence>
<evidence type="ECO:0000313" key="1">
    <source>
        <dbReference type="EMBL" id="GFQ68863.1"/>
    </source>
</evidence>
<reference evidence="1" key="1">
    <citation type="submission" date="2020-07" db="EMBL/GenBank/DDBJ databases">
        <title>Multicomponent nature underlies the extraordinary mechanical properties of spider dragline silk.</title>
        <authorList>
            <person name="Kono N."/>
            <person name="Nakamura H."/>
            <person name="Mori M."/>
            <person name="Yoshida Y."/>
            <person name="Ohtoshi R."/>
            <person name="Malay A.D."/>
            <person name="Moran D.A.P."/>
            <person name="Tomita M."/>
            <person name="Numata K."/>
            <person name="Arakawa K."/>
        </authorList>
    </citation>
    <scope>NUCLEOTIDE SEQUENCE</scope>
</reference>
<keyword evidence="2" id="KW-1185">Reference proteome</keyword>
<protein>
    <submittedName>
        <fullName evidence="1">Uncharacterized protein</fullName>
    </submittedName>
</protein>
<accession>A0A8X6FWQ9</accession>
<gene>
    <name evidence="1" type="ORF">TNCT_79881</name>
</gene>
<sequence>MNLLEYLVKIPTRHVKERQLSVCEITEPGRKFAFNQIVILLQLFILKKMENLLADDNLNSSLESVGLPCQDINSTREKNAS</sequence>
<dbReference type="AlphaFoldDB" id="A0A8X6FWQ9"/>
<dbReference type="EMBL" id="BMAO01030558">
    <property type="protein sequence ID" value="GFQ68863.1"/>
    <property type="molecule type" value="Genomic_DNA"/>
</dbReference>
<dbReference type="Proteomes" id="UP000887116">
    <property type="component" value="Unassembled WGS sequence"/>
</dbReference>